<evidence type="ECO:0000313" key="3">
    <source>
        <dbReference type="Proteomes" id="UP000243217"/>
    </source>
</evidence>
<name>A0A1V9YX96_9STRA</name>
<reference evidence="2 3" key="1">
    <citation type="journal article" date="2014" name="Genome Biol. Evol.">
        <title>The secreted proteins of Achlya hypogyna and Thraustotheca clavata identify the ancestral oomycete secretome and reveal gene acquisitions by horizontal gene transfer.</title>
        <authorList>
            <person name="Misner I."/>
            <person name="Blouin N."/>
            <person name="Leonard G."/>
            <person name="Richards T.A."/>
            <person name="Lane C.E."/>
        </authorList>
    </citation>
    <scope>NUCLEOTIDE SEQUENCE [LARGE SCALE GENOMIC DNA]</scope>
    <source>
        <strain evidence="2 3">ATCC 34112</strain>
    </source>
</reference>
<dbReference type="AlphaFoldDB" id="A0A1V9YX96"/>
<proteinExistence type="predicted"/>
<feature type="coiled-coil region" evidence="1">
    <location>
        <begin position="209"/>
        <end position="236"/>
    </location>
</feature>
<organism evidence="2 3">
    <name type="scientific">Thraustotheca clavata</name>
    <dbReference type="NCBI Taxonomy" id="74557"/>
    <lineage>
        <taxon>Eukaryota</taxon>
        <taxon>Sar</taxon>
        <taxon>Stramenopiles</taxon>
        <taxon>Oomycota</taxon>
        <taxon>Saprolegniomycetes</taxon>
        <taxon>Saprolegniales</taxon>
        <taxon>Achlyaceae</taxon>
        <taxon>Thraustotheca</taxon>
    </lineage>
</organism>
<comment type="caution">
    <text evidence="2">The sequence shown here is derived from an EMBL/GenBank/DDBJ whole genome shotgun (WGS) entry which is preliminary data.</text>
</comment>
<protein>
    <submittedName>
        <fullName evidence="2">Uncharacterized protein</fullName>
    </submittedName>
</protein>
<feature type="coiled-coil region" evidence="1">
    <location>
        <begin position="49"/>
        <end position="77"/>
    </location>
</feature>
<keyword evidence="3" id="KW-1185">Reference proteome</keyword>
<accession>A0A1V9YX96</accession>
<sequence length="629" mass="72579">MDDLEDLFEDHRAYLVAGRKEELVHAIISMLYFEYPSSSSPVLHINKIMKTSASELRRLAREKQRLLEEEESRLENLKFWTLPIRSRYRVYCGSHRISRFLCTVSIFHYPHQARNFFIIATHPTSSTQFQLPLGLFYAAKAANINSLPHTWNAKVKTQVAQAVALQLRFVYNANGEMALSVSGRIGYYSKAIQFEEAQTPESIARTAHKQSVQNNIKELQQEFYEENSALENVKSAKEEEFNRELRLLEASRCELEERDEAVKAQLDEIESHGMNNLEGLDKEERHIQRQLVREKRAQVKKDRGETLAALKTVQMQITALLTKLQDLNANTNTSIKSRAIELDLQLNALQKQAETPPPYVDMCNGEKRYSAHYTRSRRPRAFLGMINQLVQGAATIQNAKVRYSVALLNDRRVEFAFYSPTASQYISFECSLATWSIFSKEGIKSKSDRHAMQTAIPHFIQHFGTEHEPSALLTELNTIETTIESKRAKNPIDYNHLTQLHRNRRVILRQAQKLYHHLVSALCERLEWHTEAITANEIIYSQNPYLLVADDEIERSGKCIVKLLPDHKLSFIVDLLSGEHYEEIHPYTKELVLELASESAQEMQVHLELIVSSMQLIHENDQTKLEFVD</sequence>
<evidence type="ECO:0000256" key="1">
    <source>
        <dbReference type="SAM" id="Coils"/>
    </source>
</evidence>
<keyword evidence="1" id="KW-0175">Coiled coil</keyword>
<dbReference type="Proteomes" id="UP000243217">
    <property type="component" value="Unassembled WGS sequence"/>
</dbReference>
<dbReference type="OrthoDB" id="69196at2759"/>
<dbReference type="EMBL" id="JNBS01002542">
    <property type="protein sequence ID" value="OQR90429.1"/>
    <property type="molecule type" value="Genomic_DNA"/>
</dbReference>
<evidence type="ECO:0000313" key="2">
    <source>
        <dbReference type="EMBL" id="OQR90429.1"/>
    </source>
</evidence>
<gene>
    <name evidence="2" type="ORF">THRCLA_22552</name>
</gene>